<organism evidence="3">
    <name type="scientific">uncultured bacterium contig00062</name>
    <dbReference type="NCBI Taxonomy" id="1181545"/>
    <lineage>
        <taxon>Bacteria</taxon>
        <taxon>environmental samples</taxon>
    </lineage>
</organism>
<dbReference type="GO" id="GO:0016787">
    <property type="term" value="F:hydrolase activity"/>
    <property type="evidence" value="ECO:0007669"/>
    <property type="project" value="UniProtKB-KW"/>
</dbReference>
<dbReference type="InterPro" id="IPR029058">
    <property type="entry name" value="AB_hydrolase_fold"/>
</dbReference>
<evidence type="ECO:0000259" key="2">
    <source>
        <dbReference type="Pfam" id="PF20434"/>
    </source>
</evidence>
<reference evidence="3" key="1">
    <citation type="submission" date="2012-03" db="EMBL/GenBank/DDBJ databases">
        <title>Functional metagenomics reveals considerable lignocellulase gene clusters in the gut microbiome of a wood-feeding higher termite.</title>
        <authorList>
            <person name="Liu N."/>
        </authorList>
    </citation>
    <scope>NUCLEOTIDE SEQUENCE</scope>
</reference>
<dbReference type="InterPro" id="IPR049492">
    <property type="entry name" value="BD-FAE-like_dom"/>
</dbReference>
<dbReference type="Gene3D" id="3.40.50.1820">
    <property type="entry name" value="alpha/beta hydrolase"/>
    <property type="match status" value="1"/>
</dbReference>
<keyword evidence="1" id="KW-0378">Hydrolase</keyword>
<protein>
    <submittedName>
        <fullName evidence="3">Esterase/lipase</fullName>
    </submittedName>
</protein>
<evidence type="ECO:0000313" key="3">
    <source>
        <dbReference type="EMBL" id="AGS53558.1"/>
    </source>
</evidence>
<proteinExistence type="predicted"/>
<name>A0A806K182_9BACT</name>
<dbReference type="EMBL" id="JQ844236">
    <property type="protein sequence ID" value="AGS53558.1"/>
    <property type="molecule type" value="Genomic_DNA"/>
</dbReference>
<dbReference type="AlphaFoldDB" id="A0A806K182"/>
<accession>A0A806K182</accession>
<evidence type="ECO:0000256" key="1">
    <source>
        <dbReference type="ARBA" id="ARBA00022801"/>
    </source>
</evidence>
<dbReference type="InterPro" id="IPR050300">
    <property type="entry name" value="GDXG_lipolytic_enzyme"/>
</dbReference>
<dbReference type="PANTHER" id="PTHR48081">
    <property type="entry name" value="AB HYDROLASE SUPERFAMILY PROTEIN C4A8.06C"/>
    <property type="match status" value="1"/>
</dbReference>
<dbReference type="Pfam" id="PF20434">
    <property type="entry name" value="BD-FAE"/>
    <property type="match status" value="1"/>
</dbReference>
<dbReference type="SUPFAM" id="SSF53474">
    <property type="entry name" value="alpha/beta-Hydrolases"/>
    <property type="match status" value="1"/>
</dbReference>
<feature type="domain" description="BD-FAE-like" evidence="2">
    <location>
        <begin position="17"/>
        <end position="149"/>
    </location>
</feature>
<sequence>MIYLRSIPYGADASQNLDIVFPKEKIAHAVVYIHGGAFMMGNKLQYPSFLADYSRNNVFASIDYRLVQHHNDICMEDILSDVNGALSKIIELSSANNVTVKDFILVGHSAGGHIGLLYGYKCHQEKIKIAACVSLAGPTDFTDDYGWSSMTMWGDNPEERLSFLSQLGSRLAGHPIELKQLNWTRQKIIRNSKNTLRIFLQ</sequence>